<evidence type="ECO:0000313" key="5">
    <source>
        <dbReference type="Proteomes" id="UP000095517"/>
    </source>
</evidence>
<gene>
    <name evidence="4" type="ORF">ERS852397_00968</name>
</gene>
<dbReference type="InterPro" id="IPR045957">
    <property type="entry name" value="DUF6377"/>
</dbReference>
<name>A0A174AE07_9BACE</name>
<evidence type="ECO:0000256" key="1">
    <source>
        <dbReference type="SAM" id="Coils"/>
    </source>
</evidence>
<sequence length="547" mass="64264">MNSLRYILSIISFLLSTWGYANKEIDSLLNVLDHDISNYSIYEKNKKERVENLKSTTVAPNSIDRYALNFSIYNEYKTYSSDSAFHYLYKNLALAKHLHNFTCEVETLLEEVYLLTCVGMYLEAKDMLSKIDRSTLPSSLLGRYYMYCKRLFFETGVSLPRNKHTSLYYRNIGLTYRDSILQVLSPTDDAYLSEKMFQAKEIRDYQKALYWNDKRMESATFGTSFYALVTYDRSGILKTMGKDDESLYYLILSAISDVRSAIKEQSSIMNLAQIMYERGDITRANTYINFSWSVTEAYKTRMRNWRHIIPYSMINSRFQDIISKQNEKLQFYLLLITLLTFLSGITLIYVYRQMINLKVAKERQQGLNKDLTVANNKLEEINNNFKKANLELLDSNNIKEVYISRFFKLCSTYVDRMHNFRKQVNKKLLKKEYSDLMKMTSCASDLLVTEQQELYEHFDSAFLHIFPNFVASVNNLLLPGEQFILKEGELLNTELRICALIRLGFVKSAQIAELLHYSPTTIYNYRTRLREKALSRDVFEEKVMQIQ</sequence>
<reference evidence="4 5" key="1">
    <citation type="submission" date="2015-09" db="EMBL/GenBank/DDBJ databases">
        <authorList>
            <consortium name="Pathogen Informatics"/>
        </authorList>
    </citation>
    <scope>NUCLEOTIDE SEQUENCE [LARGE SCALE GENOMIC DNA]</scope>
    <source>
        <strain evidence="4 5">2789STDY5608840</strain>
    </source>
</reference>
<dbReference type="RefSeq" id="WP_022274926.1">
    <property type="nucleotide sequence ID" value="NZ_CABIXA010000004.1"/>
</dbReference>
<evidence type="ECO:0000259" key="3">
    <source>
        <dbReference type="Pfam" id="PF19904"/>
    </source>
</evidence>
<keyword evidence="1" id="KW-0175">Coiled coil</keyword>
<keyword evidence="2" id="KW-0812">Transmembrane</keyword>
<keyword evidence="2" id="KW-0472">Membrane</keyword>
<dbReference type="STRING" id="338188.ERS852397_00968"/>
<protein>
    <submittedName>
        <fullName evidence="4">Transcriptional regulator</fullName>
    </submittedName>
</protein>
<feature type="domain" description="DUF6377" evidence="3">
    <location>
        <begin position="257"/>
        <end position="512"/>
    </location>
</feature>
<accession>A0A174AE07</accession>
<keyword evidence="2" id="KW-1133">Transmembrane helix</keyword>
<feature type="coiled-coil region" evidence="1">
    <location>
        <begin position="364"/>
        <end position="391"/>
    </location>
</feature>
<dbReference type="AlphaFoldDB" id="A0A174AE07"/>
<dbReference type="Proteomes" id="UP000095517">
    <property type="component" value="Unassembled WGS sequence"/>
</dbReference>
<organism evidence="4 5">
    <name type="scientific">Bacteroides finegoldii</name>
    <dbReference type="NCBI Taxonomy" id="338188"/>
    <lineage>
        <taxon>Bacteria</taxon>
        <taxon>Pseudomonadati</taxon>
        <taxon>Bacteroidota</taxon>
        <taxon>Bacteroidia</taxon>
        <taxon>Bacteroidales</taxon>
        <taxon>Bacteroidaceae</taxon>
        <taxon>Bacteroides</taxon>
    </lineage>
</organism>
<dbReference type="EMBL" id="CYZH01000004">
    <property type="protein sequence ID" value="CUN86812.1"/>
    <property type="molecule type" value="Genomic_DNA"/>
</dbReference>
<feature type="transmembrane region" description="Helical" evidence="2">
    <location>
        <begin position="331"/>
        <end position="351"/>
    </location>
</feature>
<evidence type="ECO:0000256" key="2">
    <source>
        <dbReference type="SAM" id="Phobius"/>
    </source>
</evidence>
<evidence type="ECO:0000313" key="4">
    <source>
        <dbReference type="EMBL" id="CUN86812.1"/>
    </source>
</evidence>
<dbReference type="Pfam" id="PF19904">
    <property type="entry name" value="DUF6377"/>
    <property type="match status" value="1"/>
</dbReference>
<proteinExistence type="predicted"/>